<dbReference type="RefSeq" id="WP_354441352.1">
    <property type="nucleotide sequence ID" value="NZ_JBEPSH010000002.1"/>
</dbReference>
<sequence length="424" mass="48003">MPPGISPAVAPTAPFPANYQPGFTPPLHSNHSSHGLRAIQIGTGSAAADLNQQSAKSNTPVHSSPSFDDDFRLDFSLVEELNYHEISDDNEAINDWDVQNEKALQLSKLTAIELECWEMIKNASHSALDDFTNIILTAAGISLKTQSKHSQTELQAKTSLTPECALDNMVLLEKLEGKRICAFEKIQKIIDIADERIQKYQKDDDLDFNLTLATAINSHREIERIERHRPKVNFTTDNQDKIYSSSNLENFNKVFDDLNVIFGIQKSNNIDKEKHYFLSHFHLDISNYTSFAAHIFNEASLFNLSTFHPNTSHQSDSDEKFSHLPFEIILNKSQTEALIKLHLEVKDIISYYANSLKDDNTPPSSPLLDVNFVNTTKAPPEIEVMTETLLELLRYSLREFPKPTPLSQFYASHANKVNVFFQDH</sequence>
<comment type="caution">
    <text evidence="1">The sequence shown here is derived from an EMBL/GenBank/DDBJ whole genome shotgun (WGS) entry which is preliminary data.</text>
</comment>
<dbReference type="Proteomes" id="UP001549320">
    <property type="component" value="Unassembled WGS sequence"/>
</dbReference>
<gene>
    <name evidence="1" type="ORF">ABIE13_000816</name>
</gene>
<protein>
    <submittedName>
        <fullName evidence="1">Uncharacterized protein</fullName>
    </submittedName>
</protein>
<proteinExistence type="predicted"/>
<dbReference type="EMBL" id="JBEPSH010000002">
    <property type="protein sequence ID" value="MET4575716.1"/>
    <property type="molecule type" value="Genomic_DNA"/>
</dbReference>
<organism evidence="1 2">
    <name type="scientific">Ottowia thiooxydans</name>
    <dbReference type="NCBI Taxonomy" id="219182"/>
    <lineage>
        <taxon>Bacteria</taxon>
        <taxon>Pseudomonadati</taxon>
        <taxon>Pseudomonadota</taxon>
        <taxon>Betaproteobacteria</taxon>
        <taxon>Burkholderiales</taxon>
        <taxon>Comamonadaceae</taxon>
        <taxon>Ottowia</taxon>
    </lineage>
</organism>
<accession>A0ABV2Q3W5</accession>
<evidence type="ECO:0000313" key="2">
    <source>
        <dbReference type="Proteomes" id="UP001549320"/>
    </source>
</evidence>
<keyword evidence="2" id="KW-1185">Reference proteome</keyword>
<reference evidence="1 2" key="1">
    <citation type="submission" date="2024-06" db="EMBL/GenBank/DDBJ databases">
        <title>Sorghum-associated microbial communities from plants grown in Nebraska, USA.</title>
        <authorList>
            <person name="Schachtman D."/>
        </authorList>
    </citation>
    <scope>NUCLEOTIDE SEQUENCE [LARGE SCALE GENOMIC DNA]</scope>
    <source>
        <strain evidence="1 2">2709</strain>
    </source>
</reference>
<name>A0ABV2Q3W5_9BURK</name>
<evidence type="ECO:0000313" key="1">
    <source>
        <dbReference type="EMBL" id="MET4575716.1"/>
    </source>
</evidence>